<reference evidence="15" key="1">
    <citation type="submission" date="2023-03" db="EMBL/GenBank/DDBJ databases">
        <authorList>
            <person name="Julca I."/>
        </authorList>
    </citation>
    <scope>NUCLEOTIDE SEQUENCE</scope>
</reference>
<evidence type="ECO:0000256" key="14">
    <source>
        <dbReference type="SAM" id="SignalP"/>
    </source>
</evidence>
<dbReference type="InterPro" id="IPR002401">
    <property type="entry name" value="Cyt_P450_E_grp-I"/>
</dbReference>
<keyword evidence="9 12" id="KW-0408">Iron</keyword>
<dbReference type="InterPro" id="IPR036396">
    <property type="entry name" value="Cyt_P450_sf"/>
</dbReference>
<dbReference type="InterPro" id="IPR017972">
    <property type="entry name" value="Cyt_P450_CS"/>
</dbReference>
<gene>
    <name evidence="15" type="ORF">OLC1_LOCUS9258</name>
</gene>
<dbReference type="Pfam" id="PF00067">
    <property type="entry name" value="p450"/>
    <property type="match status" value="1"/>
</dbReference>
<dbReference type="GO" id="GO:0020037">
    <property type="term" value="F:heme binding"/>
    <property type="evidence" value="ECO:0007669"/>
    <property type="project" value="InterPro"/>
</dbReference>
<comment type="subcellular location">
    <subcellularLocation>
        <location evidence="2">Membrane</location>
        <topology evidence="2">Single-pass membrane protein</topology>
    </subcellularLocation>
</comment>
<dbReference type="PRINTS" id="PR00463">
    <property type="entry name" value="EP450I"/>
</dbReference>
<evidence type="ECO:0000256" key="12">
    <source>
        <dbReference type="PIRSR" id="PIRSR602401-1"/>
    </source>
</evidence>
<dbReference type="GO" id="GO:0005506">
    <property type="term" value="F:iron ion binding"/>
    <property type="evidence" value="ECO:0007669"/>
    <property type="project" value="InterPro"/>
</dbReference>
<comment type="similarity">
    <text evidence="3 13">Belongs to the cytochrome P450 family.</text>
</comment>
<evidence type="ECO:0000256" key="9">
    <source>
        <dbReference type="ARBA" id="ARBA00023004"/>
    </source>
</evidence>
<accession>A0AAV1CUA8</accession>
<sequence>MEILTFVAIFSLFILVIRLHHKSNTKPSKTHNNSPPGPPGLPFIGNLHQLDMSCLYKYLWQLSKQYGPLMFINLGSIPTLVVSSARMAEEVMKNQDLVFCSRPKMVGHRRMSYNRLDVAFAPYSQEWREMRKICVLHLLSTKRVQQFRPIREDEAIRMIKSISRKAELSEAVDLSDTLVSITSTIICRVAFGKRWDEGGKERRRFHELLDEVQAMFMGFFFADYFASIGWVDRLTGMHSRLEAIFKKFDAFYEELIDEHLDPNRPKSMDDDIIDLMLQIRQDGSTSFDLTIDHIKALLMNVFLAGTDTTAVTVTWAMAALIQNPNIMKKLQTEIRETIGTKKELIDEDDIEKLPYLNATVKETMRLYPAVPLLVPRETMEKCHIDGYEIQPKTLVYVNAFAVGRDPEMWENANEFCPDRFLNTTIDLKGLDFQLIPFGSGRRGCPGYLMGLSTVHLLLANLVYSFDWELPFGVKKEDFDDEALPGLTMKKKNALKLVPKIPTTAAKTL</sequence>
<dbReference type="SUPFAM" id="SSF48264">
    <property type="entry name" value="Cytochrome P450"/>
    <property type="match status" value="1"/>
</dbReference>
<feature type="binding site" description="axial binding residue" evidence="12">
    <location>
        <position position="444"/>
    </location>
    <ligand>
        <name>heme</name>
        <dbReference type="ChEBI" id="CHEBI:30413"/>
    </ligand>
    <ligandPart>
        <name>Fe</name>
        <dbReference type="ChEBI" id="CHEBI:18248"/>
    </ligandPart>
</feature>
<dbReference type="PRINTS" id="PR00385">
    <property type="entry name" value="P450"/>
</dbReference>
<dbReference type="AlphaFoldDB" id="A0AAV1CUA8"/>
<name>A0AAV1CUA8_OLDCO</name>
<dbReference type="PANTHER" id="PTHR47955:SF22">
    <property type="entry name" value="CYTOCHROME P450 83B1-LIKE"/>
    <property type="match status" value="1"/>
</dbReference>
<dbReference type="EMBL" id="OX459120">
    <property type="protein sequence ID" value="CAI9099191.1"/>
    <property type="molecule type" value="Genomic_DNA"/>
</dbReference>
<keyword evidence="6 12" id="KW-0479">Metal-binding</keyword>
<evidence type="ECO:0000256" key="8">
    <source>
        <dbReference type="ARBA" id="ARBA00023002"/>
    </source>
</evidence>
<protein>
    <submittedName>
        <fullName evidence="15">OLC1v1035975C1</fullName>
    </submittedName>
</protein>
<keyword evidence="14" id="KW-0732">Signal</keyword>
<dbReference type="InterPro" id="IPR001128">
    <property type="entry name" value="Cyt_P450"/>
</dbReference>
<feature type="signal peptide" evidence="14">
    <location>
        <begin position="1"/>
        <end position="25"/>
    </location>
</feature>
<organism evidence="15 16">
    <name type="scientific">Oldenlandia corymbosa var. corymbosa</name>
    <dbReference type="NCBI Taxonomy" id="529605"/>
    <lineage>
        <taxon>Eukaryota</taxon>
        <taxon>Viridiplantae</taxon>
        <taxon>Streptophyta</taxon>
        <taxon>Embryophyta</taxon>
        <taxon>Tracheophyta</taxon>
        <taxon>Spermatophyta</taxon>
        <taxon>Magnoliopsida</taxon>
        <taxon>eudicotyledons</taxon>
        <taxon>Gunneridae</taxon>
        <taxon>Pentapetalae</taxon>
        <taxon>asterids</taxon>
        <taxon>lamiids</taxon>
        <taxon>Gentianales</taxon>
        <taxon>Rubiaceae</taxon>
        <taxon>Rubioideae</taxon>
        <taxon>Spermacoceae</taxon>
        <taxon>Hedyotis-Oldenlandia complex</taxon>
        <taxon>Oldenlandia</taxon>
    </lineage>
</organism>
<evidence type="ECO:0000256" key="7">
    <source>
        <dbReference type="ARBA" id="ARBA00022989"/>
    </source>
</evidence>
<dbReference type="CDD" id="cd11072">
    <property type="entry name" value="CYP71-like"/>
    <property type="match status" value="1"/>
</dbReference>
<dbReference type="FunFam" id="1.10.630.10:FF:000011">
    <property type="entry name" value="Cytochrome P450 83B1"/>
    <property type="match status" value="1"/>
</dbReference>
<dbReference type="Gene3D" id="1.10.630.10">
    <property type="entry name" value="Cytochrome P450"/>
    <property type="match status" value="1"/>
</dbReference>
<evidence type="ECO:0000256" key="5">
    <source>
        <dbReference type="ARBA" id="ARBA00022692"/>
    </source>
</evidence>
<evidence type="ECO:0000256" key="1">
    <source>
        <dbReference type="ARBA" id="ARBA00001971"/>
    </source>
</evidence>
<proteinExistence type="inferred from homology"/>
<keyword evidence="10 13" id="KW-0503">Monooxygenase</keyword>
<evidence type="ECO:0000256" key="6">
    <source>
        <dbReference type="ARBA" id="ARBA00022723"/>
    </source>
</evidence>
<evidence type="ECO:0000256" key="10">
    <source>
        <dbReference type="ARBA" id="ARBA00023033"/>
    </source>
</evidence>
<keyword evidence="11" id="KW-0472">Membrane</keyword>
<evidence type="ECO:0000256" key="2">
    <source>
        <dbReference type="ARBA" id="ARBA00004167"/>
    </source>
</evidence>
<dbReference type="PANTHER" id="PTHR47955">
    <property type="entry name" value="CYTOCHROME P450 FAMILY 71 PROTEIN"/>
    <property type="match status" value="1"/>
</dbReference>
<keyword evidence="5" id="KW-0812">Transmembrane</keyword>
<evidence type="ECO:0000256" key="4">
    <source>
        <dbReference type="ARBA" id="ARBA00022617"/>
    </source>
</evidence>
<dbReference type="GO" id="GO:0016705">
    <property type="term" value="F:oxidoreductase activity, acting on paired donors, with incorporation or reduction of molecular oxygen"/>
    <property type="evidence" value="ECO:0007669"/>
    <property type="project" value="InterPro"/>
</dbReference>
<keyword evidence="4 12" id="KW-0349">Heme</keyword>
<keyword evidence="8 13" id="KW-0560">Oxidoreductase</keyword>
<dbReference type="GO" id="GO:0004497">
    <property type="term" value="F:monooxygenase activity"/>
    <property type="evidence" value="ECO:0007669"/>
    <property type="project" value="UniProtKB-KW"/>
</dbReference>
<comment type="cofactor">
    <cofactor evidence="1 12">
        <name>heme</name>
        <dbReference type="ChEBI" id="CHEBI:30413"/>
    </cofactor>
</comment>
<evidence type="ECO:0000256" key="11">
    <source>
        <dbReference type="ARBA" id="ARBA00023136"/>
    </source>
</evidence>
<keyword evidence="7" id="KW-1133">Transmembrane helix</keyword>
<dbReference type="PROSITE" id="PS00086">
    <property type="entry name" value="CYTOCHROME_P450"/>
    <property type="match status" value="1"/>
</dbReference>
<feature type="chain" id="PRO_5043381932" evidence="14">
    <location>
        <begin position="26"/>
        <end position="508"/>
    </location>
</feature>
<evidence type="ECO:0000313" key="15">
    <source>
        <dbReference type="EMBL" id="CAI9099191.1"/>
    </source>
</evidence>
<evidence type="ECO:0000256" key="13">
    <source>
        <dbReference type="RuleBase" id="RU000461"/>
    </source>
</evidence>
<evidence type="ECO:0000313" key="16">
    <source>
        <dbReference type="Proteomes" id="UP001161247"/>
    </source>
</evidence>
<keyword evidence="16" id="KW-1185">Reference proteome</keyword>
<dbReference type="Proteomes" id="UP001161247">
    <property type="component" value="Chromosome 3"/>
</dbReference>
<evidence type="ECO:0000256" key="3">
    <source>
        <dbReference type="ARBA" id="ARBA00010617"/>
    </source>
</evidence>
<dbReference type="GO" id="GO:0016020">
    <property type="term" value="C:membrane"/>
    <property type="evidence" value="ECO:0007669"/>
    <property type="project" value="UniProtKB-SubCell"/>
</dbReference>